<name>A0AAJ5VZ31_9MICO</name>
<dbReference type="InterPro" id="IPR036380">
    <property type="entry name" value="Isochorismatase-like_sf"/>
</dbReference>
<dbReference type="Gene3D" id="3.40.50.850">
    <property type="entry name" value="Isochorismatase-like"/>
    <property type="match status" value="1"/>
</dbReference>
<dbReference type="SUPFAM" id="SSF52499">
    <property type="entry name" value="Isochorismatase-like hydrolases"/>
    <property type="match status" value="1"/>
</dbReference>
<gene>
    <name evidence="3" type="ORF">P0Y48_10590</name>
</gene>
<evidence type="ECO:0000256" key="1">
    <source>
        <dbReference type="ARBA" id="ARBA00022801"/>
    </source>
</evidence>
<dbReference type="AlphaFoldDB" id="A0AAJ5VZ31"/>
<evidence type="ECO:0000259" key="2">
    <source>
        <dbReference type="Pfam" id="PF00857"/>
    </source>
</evidence>
<dbReference type="InterPro" id="IPR050272">
    <property type="entry name" value="Isochorismatase-like_hydrls"/>
</dbReference>
<evidence type="ECO:0000313" key="4">
    <source>
        <dbReference type="Proteomes" id="UP001213972"/>
    </source>
</evidence>
<protein>
    <submittedName>
        <fullName evidence="3">Cysteine hydrolase family protein</fullName>
    </submittedName>
</protein>
<dbReference type="Pfam" id="PF00857">
    <property type="entry name" value="Isochorismatase"/>
    <property type="match status" value="1"/>
</dbReference>
<accession>A0AAJ5VZ31</accession>
<reference evidence="3" key="1">
    <citation type="submission" date="2023-03" db="EMBL/GenBank/DDBJ databases">
        <title>Andean soil-derived lignocellulolytic bacterial consortium as a source of novel taxa and putative plastic-active enzymes.</title>
        <authorList>
            <person name="Diaz-Garcia L."/>
            <person name="Chuvochina M."/>
            <person name="Feuerriegel G."/>
            <person name="Bunk B."/>
            <person name="Sproer C."/>
            <person name="Streit W.R."/>
            <person name="Rodriguez L.M."/>
            <person name="Overmann J."/>
            <person name="Jimenez D.J."/>
        </authorList>
    </citation>
    <scope>NUCLEOTIDE SEQUENCE</scope>
    <source>
        <strain evidence="3">MAG 4610</strain>
    </source>
</reference>
<dbReference type="EMBL" id="CP119321">
    <property type="protein sequence ID" value="WEK12909.1"/>
    <property type="molecule type" value="Genomic_DNA"/>
</dbReference>
<dbReference type="PANTHER" id="PTHR43540">
    <property type="entry name" value="PEROXYUREIDOACRYLATE/UREIDOACRYLATE AMIDOHYDROLASE-RELATED"/>
    <property type="match status" value="1"/>
</dbReference>
<dbReference type="InterPro" id="IPR000868">
    <property type="entry name" value="Isochorismatase-like_dom"/>
</dbReference>
<evidence type="ECO:0000313" key="3">
    <source>
        <dbReference type="EMBL" id="WEK12909.1"/>
    </source>
</evidence>
<dbReference type="CDD" id="cd01014">
    <property type="entry name" value="nicotinamidase_related"/>
    <property type="match status" value="1"/>
</dbReference>
<proteinExistence type="predicted"/>
<organism evidence="3 4">
    <name type="scientific">Candidatus Microbacterium phytovorans</name>
    <dbReference type="NCBI Taxonomy" id="3121374"/>
    <lineage>
        <taxon>Bacteria</taxon>
        <taxon>Bacillati</taxon>
        <taxon>Actinomycetota</taxon>
        <taxon>Actinomycetes</taxon>
        <taxon>Micrococcales</taxon>
        <taxon>Microbacteriaceae</taxon>
        <taxon>Microbacterium</taxon>
    </lineage>
</organism>
<feature type="domain" description="Isochorismatase-like" evidence="2">
    <location>
        <begin position="10"/>
        <end position="140"/>
    </location>
</feature>
<keyword evidence="1 3" id="KW-0378">Hydrolase</keyword>
<sequence>MSRFPDRDATALVVIDMQRGVVAGNYEVEAVTRNVAALVERARADGVPVVWVQDHNELEKGSPEWQLVDELVPAEGEARVDKIYGDSFEGTDLEERLAERGVDRLVVAGAQTDACIRSTLHGALTRGYDVTLVADAHTTEDMREWGSPVSPEQSIGYANLYWSFSRTPDAAGEVTPTAEVAFTR</sequence>
<dbReference type="Proteomes" id="UP001213972">
    <property type="component" value="Chromosome"/>
</dbReference>
<dbReference type="GO" id="GO:0016787">
    <property type="term" value="F:hydrolase activity"/>
    <property type="evidence" value="ECO:0007669"/>
    <property type="project" value="UniProtKB-KW"/>
</dbReference>